<name>A0ABX8U1G4_9ACTN</name>
<evidence type="ECO:0000313" key="2">
    <source>
        <dbReference type="Proteomes" id="UP000824681"/>
    </source>
</evidence>
<evidence type="ECO:0000313" key="1">
    <source>
        <dbReference type="EMBL" id="QYC40974.1"/>
    </source>
</evidence>
<dbReference type="EMBL" id="CP068985">
    <property type="protein sequence ID" value="QYC40974.1"/>
    <property type="molecule type" value="Genomic_DNA"/>
</dbReference>
<keyword evidence="2" id="KW-1185">Reference proteome</keyword>
<gene>
    <name evidence="1" type="ORF">Nocox_16805</name>
</gene>
<organism evidence="1 2">
    <name type="scientific">Nonomuraea coxensis DSM 45129</name>
    <dbReference type="NCBI Taxonomy" id="1122611"/>
    <lineage>
        <taxon>Bacteria</taxon>
        <taxon>Bacillati</taxon>
        <taxon>Actinomycetota</taxon>
        <taxon>Actinomycetes</taxon>
        <taxon>Streptosporangiales</taxon>
        <taxon>Streptosporangiaceae</taxon>
        <taxon>Nonomuraea</taxon>
    </lineage>
</organism>
<accession>A0ABX8U1G4</accession>
<sequence>MLVANVFNGPADEAEPACTSALAAAHAAGIKVIGYVDTGYFGG</sequence>
<reference evidence="1 2" key="1">
    <citation type="journal article" date="2021" name="ACS Chem. Biol.">
        <title>Genomic-Led Discovery of a Novel Glycopeptide Antibiotic by Nonomuraea coxensis DSM 45129.</title>
        <authorList>
            <person name="Yushchuk O."/>
            <person name="Vior N.M."/>
            <person name="Andreo-Vidal A."/>
            <person name="Berini F."/>
            <person name="Ruckert C."/>
            <person name="Busche T."/>
            <person name="Binda E."/>
            <person name="Kalinowski J."/>
            <person name="Truman A.W."/>
            <person name="Marinelli F."/>
        </authorList>
    </citation>
    <scope>NUCLEOTIDE SEQUENCE [LARGE SCALE GENOMIC DNA]</scope>
    <source>
        <strain evidence="1 2">DSM 45129</strain>
    </source>
</reference>
<protein>
    <submittedName>
        <fullName evidence="1">Uncharacterized protein</fullName>
    </submittedName>
</protein>
<dbReference type="Proteomes" id="UP000824681">
    <property type="component" value="Chromosome"/>
</dbReference>
<proteinExistence type="predicted"/>